<proteinExistence type="predicted"/>
<dbReference type="GeneID" id="86882214"/>
<gene>
    <name evidence="3" type="ORF">CPJ18_23215</name>
    <name evidence="1" type="ORF">RMR22_27360</name>
    <name evidence="2" type="ORF">RMS29_21065</name>
</gene>
<keyword evidence="5" id="KW-1185">Reference proteome</keyword>
<dbReference type="EMBL" id="JAVRAF010000038">
    <property type="protein sequence ID" value="MDX8305938.1"/>
    <property type="molecule type" value="Genomic_DNA"/>
</dbReference>
<dbReference type="EMBL" id="JAVRAD010000011">
    <property type="protein sequence ID" value="MDX8331712.1"/>
    <property type="molecule type" value="Genomic_DNA"/>
</dbReference>
<dbReference type="Proteomes" id="UP000237447">
    <property type="component" value="Unassembled WGS sequence"/>
</dbReference>
<comment type="caution">
    <text evidence="3">The sequence shown here is derived from an EMBL/GenBank/DDBJ whole genome shotgun (WGS) entry which is preliminary data.</text>
</comment>
<dbReference type="EMBL" id="NXEJ01000012">
    <property type="protein sequence ID" value="POO48888.1"/>
    <property type="molecule type" value="Genomic_DNA"/>
</dbReference>
<sequence length="382" mass="41632">MAEKPKELERSPWMGVPFSAYEDENVLDMLETDLSTYRRHPFFPVSPWISPSLSHNVPESNAQSCGRLCEHIPDVADAVSFARASTVNKLVPPKERQNEKQEEEQEQAWKFGEFSQKYEDFGKRRGIQRGVREYLASGYTRRNPNGKTDHDTDWRGKWKERNFQVAEYTWWKLDKSAYEDKFGDPKTDWASGEYKIHAREGDAKAGFSFTKGGIDAKATAKASYAAAQGKVEVLKDQLLSGSAEGALLKAEAEGEVAFVKNPEEITLTGKLGAKANVVEGTIKGELCVTPTRVGNAGVFLWNKLSGSHQPYIDDKWDIGVCLGGELQGAVGAQAEGSAEAGVKNGKARAEAGVKLGLGLGGGVKGSAGLTGLDKAADLIKGW</sequence>
<dbReference type="Proteomes" id="UP001277561">
    <property type="component" value="Unassembled WGS sequence"/>
</dbReference>
<reference evidence="1 5" key="2">
    <citation type="journal article" date="2023" name="Phytobiomes J">
        <title>Deciphering the key players within the bacterial microbiota associated with aerial crown gall tumors on rhododendron: Insights into the gallobiome.</title>
        <authorList>
            <person name="Kuzmanovic N."/>
            <person name="Nesme J."/>
            <person name="Wolf J."/>
            <person name="Neumann-Schaal M."/>
            <person name="Petersen J."/>
            <person name="Fernandez-Gnecco G."/>
            <person name="Sproeer C."/>
            <person name="Bunk B."/>
            <person name="Overmann J."/>
            <person name="Sorensen S.J."/>
            <person name="Idczak E."/>
            <person name="Smalla K."/>
        </authorList>
    </citation>
    <scope>NUCLEOTIDE SEQUENCE [LARGE SCALE GENOMIC DNA]</scope>
    <source>
        <strain evidence="1">Rho-11.1</strain>
        <strain evidence="5">rho-14.1</strain>
        <strain evidence="2">Rho-14.1</strain>
    </source>
</reference>
<evidence type="ECO:0000313" key="3">
    <source>
        <dbReference type="EMBL" id="POO48888.1"/>
    </source>
</evidence>
<evidence type="ECO:0000313" key="2">
    <source>
        <dbReference type="EMBL" id="MDX8331712.1"/>
    </source>
</evidence>
<organism evidence="3 4">
    <name type="scientific">Agrobacterium rosae</name>
    <dbReference type="NCBI Taxonomy" id="1972867"/>
    <lineage>
        <taxon>Bacteria</taxon>
        <taxon>Pseudomonadati</taxon>
        <taxon>Pseudomonadota</taxon>
        <taxon>Alphaproteobacteria</taxon>
        <taxon>Hyphomicrobiales</taxon>
        <taxon>Rhizobiaceae</taxon>
        <taxon>Rhizobium/Agrobacterium group</taxon>
        <taxon>Agrobacterium</taxon>
    </lineage>
</organism>
<dbReference type="AlphaFoldDB" id="A0AAE5RTK2"/>
<evidence type="ECO:0000313" key="4">
    <source>
        <dbReference type="Proteomes" id="UP000237447"/>
    </source>
</evidence>
<dbReference type="RefSeq" id="WP_103660182.1">
    <property type="nucleotide sequence ID" value="NZ_CP192766.1"/>
</dbReference>
<evidence type="ECO:0000313" key="5">
    <source>
        <dbReference type="Proteomes" id="UP001277561"/>
    </source>
</evidence>
<protein>
    <submittedName>
        <fullName evidence="3">Uncharacterized protein</fullName>
    </submittedName>
</protein>
<reference evidence="3 4" key="1">
    <citation type="journal article" date="2018" name="Syst. Appl. Microbiol.">
        <title>Agrobacterium rosae sp. nov., isolated from galls on different agricultural crops.</title>
        <authorList>
            <person name="Kuzmanovic N."/>
            <person name="Pulawska J."/>
            <person name="Smalla K."/>
            <person name="Nesme X."/>
        </authorList>
    </citation>
    <scope>NUCLEOTIDE SEQUENCE [LARGE SCALE GENOMIC DNA]</scope>
    <source>
        <strain evidence="3 4">NCPPB 1650</strain>
    </source>
</reference>
<evidence type="ECO:0000313" key="1">
    <source>
        <dbReference type="EMBL" id="MDX8305938.1"/>
    </source>
</evidence>
<accession>A0AAE5RTK2</accession>
<name>A0AAE5RTK2_9HYPH</name>